<keyword evidence="2" id="KW-0472">Membrane</keyword>
<protein>
    <submittedName>
        <fullName evidence="3">Uncharacterized protein</fullName>
    </submittedName>
</protein>
<dbReference type="EMBL" id="VSRR010044678">
    <property type="protein sequence ID" value="MPC76959.1"/>
    <property type="molecule type" value="Genomic_DNA"/>
</dbReference>
<feature type="region of interest" description="Disordered" evidence="1">
    <location>
        <begin position="69"/>
        <end position="93"/>
    </location>
</feature>
<evidence type="ECO:0000256" key="2">
    <source>
        <dbReference type="SAM" id="Phobius"/>
    </source>
</evidence>
<feature type="transmembrane region" description="Helical" evidence="2">
    <location>
        <begin position="6"/>
        <end position="29"/>
    </location>
</feature>
<reference evidence="3 4" key="1">
    <citation type="submission" date="2019-05" db="EMBL/GenBank/DDBJ databases">
        <title>Another draft genome of Portunus trituberculatus and its Hox gene families provides insights of decapod evolution.</title>
        <authorList>
            <person name="Jeong J.-H."/>
            <person name="Song I."/>
            <person name="Kim S."/>
            <person name="Choi T."/>
            <person name="Kim D."/>
            <person name="Ryu S."/>
            <person name="Kim W."/>
        </authorList>
    </citation>
    <scope>NUCLEOTIDE SEQUENCE [LARGE SCALE GENOMIC DNA]</scope>
    <source>
        <tissue evidence="3">Muscle</tissue>
    </source>
</reference>
<evidence type="ECO:0000256" key="1">
    <source>
        <dbReference type="SAM" id="MobiDB-lite"/>
    </source>
</evidence>
<organism evidence="3 4">
    <name type="scientific">Portunus trituberculatus</name>
    <name type="common">Swimming crab</name>
    <name type="synonym">Neptunus trituberculatus</name>
    <dbReference type="NCBI Taxonomy" id="210409"/>
    <lineage>
        <taxon>Eukaryota</taxon>
        <taxon>Metazoa</taxon>
        <taxon>Ecdysozoa</taxon>
        <taxon>Arthropoda</taxon>
        <taxon>Crustacea</taxon>
        <taxon>Multicrustacea</taxon>
        <taxon>Malacostraca</taxon>
        <taxon>Eumalacostraca</taxon>
        <taxon>Eucarida</taxon>
        <taxon>Decapoda</taxon>
        <taxon>Pleocyemata</taxon>
        <taxon>Brachyura</taxon>
        <taxon>Eubrachyura</taxon>
        <taxon>Portunoidea</taxon>
        <taxon>Portunidae</taxon>
        <taxon>Portuninae</taxon>
        <taxon>Portunus</taxon>
    </lineage>
</organism>
<keyword evidence="2" id="KW-0812">Transmembrane</keyword>
<comment type="caution">
    <text evidence="3">The sequence shown here is derived from an EMBL/GenBank/DDBJ whole genome shotgun (WGS) entry which is preliminary data.</text>
</comment>
<proteinExistence type="predicted"/>
<accession>A0A5B7I500</accession>
<dbReference type="AlphaFoldDB" id="A0A5B7I500"/>
<feature type="compositionally biased region" description="Basic residues" evidence="1">
    <location>
        <begin position="69"/>
        <end position="86"/>
    </location>
</feature>
<keyword evidence="4" id="KW-1185">Reference proteome</keyword>
<evidence type="ECO:0000313" key="4">
    <source>
        <dbReference type="Proteomes" id="UP000324222"/>
    </source>
</evidence>
<evidence type="ECO:0000313" key="3">
    <source>
        <dbReference type="EMBL" id="MPC76959.1"/>
    </source>
</evidence>
<keyword evidence="2" id="KW-1133">Transmembrane helix</keyword>
<sequence>MEWDAWVWVDIWLVGDGVCCLGVFLGLHVSPAFRRVPRGKKDTKSAAAASSVTFSAFRAASCSWARRRARRAMNKTPQRRLTRPRNRFAYSNT</sequence>
<gene>
    <name evidence="3" type="ORF">E2C01_071396</name>
</gene>
<name>A0A5B7I500_PORTR</name>
<dbReference type="Proteomes" id="UP000324222">
    <property type="component" value="Unassembled WGS sequence"/>
</dbReference>